<dbReference type="RefSeq" id="WP_345056352.1">
    <property type="nucleotide sequence ID" value="NZ_BAABDK010000025.1"/>
</dbReference>
<dbReference type="PANTHER" id="PTHR12147">
    <property type="entry name" value="METALLOPEPTIDASE M28 FAMILY MEMBER"/>
    <property type="match status" value="1"/>
</dbReference>
<dbReference type="InterPro" id="IPR007484">
    <property type="entry name" value="Peptidase_M28"/>
</dbReference>
<dbReference type="Pfam" id="PF02225">
    <property type="entry name" value="PA"/>
    <property type="match status" value="1"/>
</dbReference>
<feature type="domain" description="Peptidase M28" evidence="3">
    <location>
        <begin position="308"/>
        <end position="511"/>
    </location>
</feature>
<comment type="caution">
    <text evidence="4">The sequence shown here is derived from an EMBL/GenBank/DDBJ whole genome shotgun (WGS) entry which is preliminary data.</text>
</comment>
<sequence length="555" mass="59759">MKRILSLATAFLLSTTIQAQPKVGGSQTPLTVPKPVADALEQVKPEAIKAHIAYLADDRLLGRKAGTPGYQMAVDYITEQLKTLGVQPAGEAGTFIQKVRLRRAFLKPGATFAVREWQGTTLQLVAGQDYVVYPSPELPMTRVADAPLAFAGFGISAPELGYDDYAGLDVKGKVVVIVRGAPRTFASTVASASQDLAGLLKAAINHGAVGMILASAHAGNLPDLKNGTYSVLGADGKIAVSRTFAAGSKQQFYGAVNAATLQRFLQTAGLDTTQVFASMRSGKPYSRGLKTTITATTQSTYQDIESYNVVGKFVGSDAKLRSEYVVHSAHLDHLGVTAPVQGDSINNGAHDNASGVACVLEIARIYSQLKDKPKRTMLFAFMTGEELGLLGSAAFAAYPTVPKAEIVADINMDMPTIIAPLLSVVALGAPHSTLLKPVQRATAYMNIPLENDPEPEQNRFIRSDQYSFVTAGIPALHLKYGNKTADGKNNLSEEVQKWRAVTYHKPQDDINGRFDFEAGKKYVQLCFLVGYQVAQESARPQWNKGDFLGMRYGRR</sequence>
<evidence type="ECO:0000259" key="3">
    <source>
        <dbReference type="Pfam" id="PF04389"/>
    </source>
</evidence>
<evidence type="ECO:0000313" key="5">
    <source>
        <dbReference type="Proteomes" id="UP001501469"/>
    </source>
</evidence>
<protein>
    <submittedName>
        <fullName evidence="4">M20/M25/M40 family metallo-hydrolase</fullName>
    </submittedName>
</protein>
<dbReference type="InterPro" id="IPR045175">
    <property type="entry name" value="M28_fam"/>
</dbReference>
<dbReference type="InterPro" id="IPR046450">
    <property type="entry name" value="PA_dom_sf"/>
</dbReference>
<keyword evidence="1" id="KW-0732">Signal</keyword>
<accession>A0ABP7UHF3</accession>
<proteinExistence type="predicted"/>
<reference evidence="5" key="1">
    <citation type="journal article" date="2019" name="Int. J. Syst. Evol. Microbiol.">
        <title>The Global Catalogue of Microorganisms (GCM) 10K type strain sequencing project: providing services to taxonomists for standard genome sequencing and annotation.</title>
        <authorList>
            <consortium name="The Broad Institute Genomics Platform"/>
            <consortium name="The Broad Institute Genome Sequencing Center for Infectious Disease"/>
            <person name="Wu L."/>
            <person name="Ma J."/>
        </authorList>
    </citation>
    <scope>NUCLEOTIDE SEQUENCE [LARGE SCALE GENOMIC DNA]</scope>
    <source>
        <strain evidence="5">JCM 17225</strain>
    </source>
</reference>
<dbReference type="SUPFAM" id="SSF53187">
    <property type="entry name" value="Zn-dependent exopeptidases"/>
    <property type="match status" value="1"/>
</dbReference>
<evidence type="ECO:0000259" key="2">
    <source>
        <dbReference type="Pfam" id="PF02225"/>
    </source>
</evidence>
<dbReference type="Gene3D" id="3.40.630.10">
    <property type="entry name" value="Zn peptidases"/>
    <property type="match status" value="2"/>
</dbReference>
<evidence type="ECO:0000256" key="1">
    <source>
        <dbReference type="SAM" id="SignalP"/>
    </source>
</evidence>
<keyword evidence="5" id="KW-1185">Reference proteome</keyword>
<dbReference type="Gene3D" id="3.50.30.30">
    <property type="match status" value="1"/>
</dbReference>
<dbReference type="PANTHER" id="PTHR12147:SF26">
    <property type="entry name" value="PEPTIDASE M28 DOMAIN-CONTAINING PROTEIN"/>
    <property type="match status" value="1"/>
</dbReference>
<dbReference type="Proteomes" id="UP001501469">
    <property type="component" value="Unassembled WGS sequence"/>
</dbReference>
<dbReference type="InterPro" id="IPR003137">
    <property type="entry name" value="PA_domain"/>
</dbReference>
<organism evidence="4 5">
    <name type="scientific">Hymenobacter glaciei</name>
    <dbReference type="NCBI Taxonomy" id="877209"/>
    <lineage>
        <taxon>Bacteria</taxon>
        <taxon>Pseudomonadati</taxon>
        <taxon>Bacteroidota</taxon>
        <taxon>Cytophagia</taxon>
        <taxon>Cytophagales</taxon>
        <taxon>Hymenobacteraceae</taxon>
        <taxon>Hymenobacter</taxon>
    </lineage>
</organism>
<name>A0ABP7UHF3_9BACT</name>
<feature type="domain" description="PA" evidence="2">
    <location>
        <begin position="160"/>
        <end position="223"/>
    </location>
</feature>
<dbReference type="SUPFAM" id="SSF52025">
    <property type="entry name" value="PA domain"/>
    <property type="match status" value="1"/>
</dbReference>
<feature type="chain" id="PRO_5045117118" evidence="1">
    <location>
        <begin position="20"/>
        <end position="555"/>
    </location>
</feature>
<evidence type="ECO:0000313" key="4">
    <source>
        <dbReference type="EMBL" id="GAA4043054.1"/>
    </source>
</evidence>
<feature type="signal peptide" evidence="1">
    <location>
        <begin position="1"/>
        <end position="19"/>
    </location>
</feature>
<dbReference type="EMBL" id="BAABDK010000025">
    <property type="protein sequence ID" value="GAA4043054.1"/>
    <property type="molecule type" value="Genomic_DNA"/>
</dbReference>
<dbReference type="Pfam" id="PF04389">
    <property type="entry name" value="Peptidase_M28"/>
    <property type="match status" value="1"/>
</dbReference>
<gene>
    <name evidence="4" type="ORF">GCM10022409_31250</name>
</gene>